<dbReference type="EMBL" id="FNUY01000005">
    <property type="protein sequence ID" value="SEG46083.1"/>
    <property type="molecule type" value="Genomic_DNA"/>
</dbReference>
<protein>
    <recommendedName>
        <fullName evidence="2">YlxR domain-containing protein</fullName>
    </recommendedName>
</protein>
<dbReference type="PANTHER" id="PTHR34215:SF1">
    <property type="entry name" value="YLXR DOMAIN-CONTAINING PROTEIN"/>
    <property type="match status" value="1"/>
</dbReference>
<evidence type="ECO:0000313" key="4">
    <source>
        <dbReference type="Proteomes" id="UP000236743"/>
    </source>
</evidence>
<dbReference type="RefSeq" id="WP_160115779.1">
    <property type="nucleotide sequence ID" value="NZ_FNUY01000005.1"/>
</dbReference>
<gene>
    <name evidence="3" type="ORF">SAMN04488115_105344</name>
</gene>
<keyword evidence="4" id="KW-1185">Reference proteome</keyword>
<dbReference type="OrthoDB" id="9799836at2"/>
<dbReference type="SUPFAM" id="SSF55315">
    <property type="entry name" value="L30e-like"/>
    <property type="match status" value="1"/>
</dbReference>
<dbReference type="Pfam" id="PF04296">
    <property type="entry name" value="YlxR"/>
    <property type="match status" value="1"/>
</dbReference>
<feature type="domain" description="YlxR" evidence="2">
    <location>
        <begin position="11"/>
        <end position="81"/>
    </location>
</feature>
<sequence>MSETRKDGPERSCVVSRAVKSPDDLIRFVVGPDGMLTPDLRRKLPGRGVWTSLSAKTVTEAVKRKAFERSLKAKITVPDGLVAMIDALMLRDALQALAMANKAGLVSSGFAKVEAVIGSGRCAAVIEASDGADDGRRKIGQAMKRAEIARETSGLKARKTPVVAIFAAADLELALGRAHVIHAALAPGPAAEGFLSRWRRLVRYRTDDAGATEPESPANSDLLDERTTEPAGPKAE</sequence>
<dbReference type="InterPro" id="IPR037465">
    <property type="entry name" value="YlxR"/>
</dbReference>
<proteinExistence type="predicted"/>
<dbReference type="SUPFAM" id="SSF64376">
    <property type="entry name" value="YlxR-like"/>
    <property type="match status" value="1"/>
</dbReference>
<dbReference type="NCBIfam" id="NF006622">
    <property type="entry name" value="PRK09190.1"/>
    <property type="match status" value="1"/>
</dbReference>
<accession>A0A1H6ABG3</accession>
<dbReference type="Gene3D" id="3.30.1230.10">
    <property type="entry name" value="YlxR-like"/>
    <property type="match status" value="1"/>
</dbReference>
<feature type="region of interest" description="Disordered" evidence="1">
    <location>
        <begin position="206"/>
        <end position="236"/>
    </location>
</feature>
<name>A0A1H6ABG3_9HYPH</name>
<dbReference type="PANTHER" id="PTHR34215">
    <property type="entry name" value="BLL0784 PROTEIN"/>
    <property type="match status" value="1"/>
</dbReference>
<reference evidence="3 4" key="1">
    <citation type="submission" date="2016-10" db="EMBL/GenBank/DDBJ databases">
        <authorList>
            <person name="de Groot N.N."/>
        </authorList>
    </citation>
    <scope>NUCLEOTIDE SEQUENCE [LARGE SCALE GENOMIC DNA]</scope>
    <source>
        <strain evidence="3 4">DSM 26656</strain>
    </source>
</reference>
<evidence type="ECO:0000256" key="1">
    <source>
        <dbReference type="SAM" id="MobiDB-lite"/>
    </source>
</evidence>
<dbReference type="CDD" id="cd00279">
    <property type="entry name" value="YlxR"/>
    <property type="match status" value="1"/>
</dbReference>
<dbReference type="Gene3D" id="3.30.1330.30">
    <property type="match status" value="1"/>
</dbReference>
<evidence type="ECO:0000259" key="2">
    <source>
        <dbReference type="Pfam" id="PF04296"/>
    </source>
</evidence>
<organism evidence="3 4">
    <name type="scientific">Bosea lathyri</name>
    <dbReference type="NCBI Taxonomy" id="1036778"/>
    <lineage>
        <taxon>Bacteria</taxon>
        <taxon>Pseudomonadati</taxon>
        <taxon>Pseudomonadota</taxon>
        <taxon>Alphaproteobacteria</taxon>
        <taxon>Hyphomicrobiales</taxon>
        <taxon>Boseaceae</taxon>
        <taxon>Bosea</taxon>
    </lineage>
</organism>
<dbReference type="Proteomes" id="UP000236743">
    <property type="component" value="Unassembled WGS sequence"/>
</dbReference>
<dbReference type="InterPro" id="IPR035931">
    <property type="entry name" value="YlxR-like_sf"/>
</dbReference>
<dbReference type="InterPro" id="IPR007393">
    <property type="entry name" value="YlxR_dom"/>
</dbReference>
<dbReference type="AlphaFoldDB" id="A0A1H6ABG3"/>
<dbReference type="InterPro" id="IPR029064">
    <property type="entry name" value="Ribosomal_eL30-like_sf"/>
</dbReference>
<evidence type="ECO:0000313" key="3">
    <source>
        <dbReference type="EMBL" id="SEG46083.1"/>
    </source>
</evidence>